<evidence type="ECO:0000256" key="7">
    <source>
        <dbReference type="ARBA" id="ARBA00023136"/>
    </source>
</evidence>
<dbReference type="AlphaFoldDB" id="A0A7M1LHG2"/>
<feature type="transmembrane region" description="Helical" evidence="8">
    <location>
        <begin position="217"/>
        <end position="247"/>
    </location>
</feature>
<dbReference type="RefSeq" id="WP_025801909.1">
    <property type="nucleotide sequence ID" value="NZ_CP053842.1"/>
</dbReference>
<evidence type="ECO:0000256" key="6">
    <source>
        <dbReference type="ARBA" id="ARBA00023065"/>
    </source>
</evidence>
<feature type="transmembrane region" description="Helical" evidence="8">
    <location>
        <begin position="82"/>
        <end position="101"/>
    </location>
</feature>
<comment type="subcellular location">
    <subcellularLocation>
        <location evidence="1">Membrane</location>
        <topology evidence="1">Multi-pass membrane protein</topology>
    </subcellularLocation>
</comment>
<keyword evidence="5 8" id="KW-1133">Transmembrane helix</keyword>
<keyword evidence="3" id="KW-0050">Antiport</keyword>
<name>A0A7M1LHG2_9BACT</name>
<feature type="transmembrane region" description="Helical" evidence="8">
    <location>
        <begin position="259"/>
        <end position="278"/>
    </location>
</feature>
<keyword evidence="11" id="KW-1185">Reference proteome</keyword>
<protein>
    <submittedName>
        <fullName evidence="10">Cation:proton antiporter</fullName>
    </submittedName>
</protein>
<dbReference type="InterPro" id="IPR038770">
    <property type="entry name" value="Na+/solute_symporter_sf"/>
</dbReference>
<feature type="transmembrane region" description="Helical" evidence="8">
    <location>
        <begin position="173"/>
        <end position="197"/>
    </location>
</feature>
<reference evidence="10 11" key="1">
    <citation type="submission" date="2020-10" db="EMBL/GenBank/DDBJ databases">
        <title>Campylobacter and Helicobacter PacBio genomes.</title>
        <authorList>
            <person name="Lane C."/>
        </authorList>
    </citation>
    <scope>NUCLEOTIDE SEQUENCE [LARGE SCALE GENOMIC DNA]</scope>
    <source>
        <strain evidence="10 11">2016D-0077</strain>
    </source>
</reference>
<evidence type="ECO:0000256" key="4">
    <source>
        <dbReference type="ARBA" id="ARBA00022692"/>
    </source>
</evidence>
<dbReference type="Gene3D" id="1.20.1530.20">
    <property type="match status" value="1"/>
</dbReference>
<evidence type="ECO:0000256" key="3">
    <source>
        <dbReference type="ARBA" id="ARBA00022449"/>
    </source>
</evidence>
<feature type="domain" description="Cation/H+ exchanger transmembrane" evidence="9">
    <location>
        <begin position="13"/>
        <end position="375"/>
    </location>
</feature>
<dbReference type="Pfam" id="PF00999">
    <property type="entry name" value="Na_H_Exchanger"/>
    <property type="match status" value="1"/>
</dbReference>
<evidence type="ECO:0000256" key="1">
    <source>
        <dbReference type="ARBA" id="ARBA00004141"/>
    </source>
</evidence>
<evidence type="ECO:0000256" key="2">
    <source>
        <dbReference type="ARBA" id="ARBA00022448"/>
    </source>
</evidence>
<dbReference type="GO" id="GO:1902600">
    <property type="term" value="P:proton transmembrane transport"/>
    <property type="evidence" value="ECO:0007669"/>
    <property type="project" value="InterPro"/>
</dbReference>
<keyword evidence="7 8" id="KW-0472">Membrane</keyword>
<evidence type="ECO:0000256" key="8">
    <source>
        <dbReference type="SAM" id="Phobius"/>
    </source>
</evidence>
<feature type="transmembrane region" description="Helical" evidence="8">
    <location>
        <begin position="290"/>
        <end position="314"/>
    </location>
</feature>
<dbReference type="EMBL" id="CP063078">
    <property type="protein sequence ID" value="QOQ88032.1"/>
    <property type="molecule type" value="Genomic_DNA"/>
</dbReference>
<evidence type="ECO:0000256" key="5">
    <source>
        <dbReference type="ARBA" id="ARBA00022989"/>
    </source>
</evidence>
<gene>
    <name evidence="10" type="ORF">IMC76_04375</name>
</gene>
<feature type="transmembrane region" description="Helical" evidence="8">
    <location>
        <begin position="355"/>
        <end position="377"/>
    </location>
</feature>
<organism evidence="10 11">
    <name type="scientific">Campylobacter corcagiensis</name>
    <dbReference type="NCBI Taxonomy" id="1448857"/>
    <lineage>
        <taxon>Bacteria</taxon>
        <taxon>Pseudomonadati</taxon>
        <taxon>Campylobacterota</taxon>
        <taxon>Epsilonproteobacteria</taxon>
        <taxon>Campylobacterales</taxon>
        <taxon>Campylobacteraceae</taxon>
        <taxon>Campylobacter</taxon>
    </lineage>
</organism>
<dbReference type="PANTHER" id="PTHR43562:SF1">
    <property type="entry name" value="NA(+)_H(+) ANTIPORTER YJBQ-RELATED"/>
    <property type="match status" value="1"/>
</dbReference>
<feature type="transmembrane region" description="Helical" evidence="8">
    <location>
        <begin position="323"/>
        <end position="343"/>
    </location>
</feature>
<accession>A0A7M1LHG2</accession>
<evidence type="ECO:0000313" key="10">
    <source>
        <dbReference type="EMBL" id="QOQ88032.1"/>
    </source>
</evidence>
<dbReference type="PANTHER" id="PTHR43562">
    <property type="entry name" value="NAPA-TYPE SODIUM/HYDROGEN ANTIPORTER"/>
    <property type="match status" value="1"/>
</dbReference>
<proteinExistence type="predicted"/>
<keyword evidence="4 8" id="KW-0812">Transmembrane</keyword>
<dbReference type="GO" id="GO:0015297">
    <property type="term" value="F:antiporter activity"/>
    <property type="evidence" value="ECO:0007669"/>
    <property type="project" value="UniProtKB-KW"/>
</dbReference>
<evidence type="ECO:0000313" key="11">
    <source>
        <dbReference type="Proteomes" id="UP000594749"/>
    </source>
</evidence>
<feature type="transmembrane region" description="Helical" evidence="8">
    <location>
        <begin position="108"/>
        <end position="126"/>
    </location>
</feature>
<dbReference type="OrthoDB" id="9793589at2"/>
<evidence type="ECO:0000259" key="9">
    <source>
        <dbReference type="Pfam" id="PF00999"/>
    </source>
</evidence>
<sequence>MNELLILITLAFIIFASPYVATFIKLPTSATEILLGIILGTIGLLPDSQSFKTVADVGFYYLMFLAGMKVDLRVLLRTDKLTLNNTLLFLAASYALAGLFIYIFSLNLIYLIVLPIMSVGILSTLYKEYGNDTKWLNTAMFVGVVGEVISIALLTVFGAYIENGFGVKLFINLGALIGFLVVVGLIFRWVDVFFWWFPDTKKALMPQFDKNEKDIRLSISLLCIVIAVMIILKLKIVIGAFIAGMFIPTFFGYKKDLPAKLESFGFGFLVPIFFAYIGSTVNLSVLFNPIVAKSVVFLTILMLLIRVVPAFVFYKELQSIKEVLLYGVSLGMPLTLLIATATVGYGSGYIGSDAYYSMVLASVLQAIICTTLIKIIYDSKI</sequence>
<feature type="transmembrane region" description="Helical" evidence="8">
    <location>
        <begin position="57"/>
        <end position="76"/>
    </location>
</feature>
<keyword evidence="2" id="KW-0813">Transport</keyword>
<dbReference type="Proteomes" id="UP000594749">
    <property type="component" value="Chromosome"/>
</dbReference>
<keyword evidence="6" id="KW-0406">Ion transport</keyword>
<dbReference type="GO" id="GO:0016020">
    <property type="term" value="C:membrane"/>
    <property type="evidence" value="ECO:0007669"/>
    <property type="project" value="UniProtKB-SubCell"/>
</dbReference>
<dbReference type="InterPro" id="IPR006153">
    <property type="entry name" value="Cation/H_exchanger_TM"/>
</dbReference>
<feature type="transmembrane region" description="Helical" evidence="8">
    <location>
        <begin position="138"/>
        <end position="161"/>
    </location>
</feature>